<evidence type="ECO:0000313" key="2">
    <source>
        <dbReference type="EMBL" id="CAG6612094.1"/>
    </source>
</evidence>
<keyword evidence="1" id="KW-1133">Transmembrane helix</keyword>
<dbReference type="SUPFAM" id="SSF47769">
    <property type="entry name" value="SAM/Pointed domain"/>
    <property type="match status" value="1"/>
</dbReference>
<proteinExistence type="predicted"/>
<evidence type="ECO:0008006" key="3">
    <source>
        <dbReference type="Google" id="ProtNLM"/>
    </source>
</evidence>
<keyword evidence="1" id="KW-0472">Membrane</keyword>
<accession>A0A8D8LL35</accession>
<sequence length="228" mass="25959">MNPVDTLKPLQGLEERASGESRKWKAFTVEPNAVIQSTLEFCNQTQYLDLIMKYTKNKKEVFLSLGKSDLKDIGISNEDHCSQIEEGIHFIGGKRPERIPVTLNKDEATQILKNINENLTNISLGMKLYLNELLDKKPRNFFVSQYDGRTAGHDALEFIRTTKHVYANLVRCLHETNTLSDKEFKAIMYNLNKAPPSKLKKKKMKIFALTFTLGSVCAIGWLLMSQSS</sequence>
<dbReference type="AlphaFoldDB" id="A0A8D8LL35"/>
<dbReference type="InterPro" id="IPR013761">
    <property type="entry name" value="SAM/pointed_sf"/>
</dbReference>
<keyword evidence="1" id="KW-0812">Transmembrane</keyword>
<dbReference type="EMBL" id="HBUF01023789">
    <property type="protein sequence ID" value="CAG6612094.1"/>
    <property type="molecule type" value="Transcribed_RNA"/>
</dbReference>
<feature type="transmembrane region" description="Helical" evidence="1">
    <location>
        <begin position="206"/>
        <end position="224"/>
    </location>
</feature>
<name>A0A8D8LL35_9HEMI</name>
<evidence type="ECO:0000256" key="1">
    <source>
        <dbReference type="SAM" id="Phobius"/>
    </source>
</evidence>
<protein>
    <recommendedName>
        <fullName evidence="3">SAM domain-containing protein</fullName>
    </recommendedName>
</protein>
<reference evidence="2" key="1">
    <citation type="submission" date="2021-05" db="EMBL/GenBank/DDBJ databases">
        <authorList>
            <person name="Alioto T."/>
            <person name="Alioto T."/>
            <person name="Gomez Garrido J."/>
        </authorList>
    </citation>
    <scope>NUCLEOTIDE SEQUENCE</scope>
</reference>
<organism evidence="2">
    <name type="scientific">Cacopsylla melanoneura</name>
    <dbReference type="NCBI Taxonomy" id="428564"/>
    <lineage>
        <taxon>Eukaryota</taxon>
        <taxon>Metazoa</taxon>
        <taxon>Ecdysozoa</taxon>
        <taxon>Arthropoda</taxon>
        <taxon>Hexapoda</taxon>
        <taxon>Insecta</taxon>
        <taxon>Pterygota</taxon>
        <taxon>Neoptera</taxon>
        <taxon>Paraneoptera</taxon>
        <taxon>Hemiptera</taxon>
        <taxon>Sternorrhyncha</taxon>
        <taxon>Psylloidea</taxon>
        <taxon>Psyllidae</taxon>
        <taxon>Psyllinae</taxon>
        <taxon>Cacopsylla</taxon>
    </lineage>
</organism>